<dbReference type="AlphaFoldDB" id="A0A084EU64"/>
<evidence type="ECO:0000313" key="1">
    <source>
        <dbReference type="EMBL" id="KEZ21506.1"/>
    </source>
</evidence>
<comment type="caution">
    <text evidence="1">The sequence shown here is derived from an EMBL/GenBank/DDBJ whole genome shotgun (WGS) entry which is preliminary data.</text>
</comment>
<organism evidence="1 2">
    <name type="scientific">Sphingobium yanoikuyae</name>
    <name type="common">Sphingomonas yanoikuyae</name>
    <dbReference type="NCBI Taxonomy" id="13690"/>
    <lineage>
        <taxon>Bacteria</taxon>
        <taxon>Pseudomonadati</taxon>
        <taxon>Pseudomonadota</taxon>
        <taxon>Alphaproteobacteria</taxon>
        <taxon>Sphingomonadales</taxon>
        <taxon>Sphingomonadaceae</taxon>
        <taxon>Sphingobium</taxon>
    </lineage>
</organism>
<name>A0A084EU64_SPHYA</name>
<gene>
    <name evidence="1" type="ORF">CP98_00184</name>
</gene>
<evidence type="ECO:0000313" key="2">
    <source>
        <dbReference type="Proteomes" id="UP000028534"/>
    </source>
</evidence>
<sequence>MPKVQPRSPVPPDADLAEWLLVTSMRTFDPARKELRLAGRIFNDQRQRYPDGKWVITSALRTPMRLIVPRGLIRTQNTRYRLRERGTREDITLD</sequence>
<dbReference type="Proteomes" id="UP000028534">
    <property type="component" value="Unassembled WGS sequence"/>
</dbReference>
<protein>
    <submittedName>
        <fullName evidence="1">Uncharacterized protein</fullName>
    </submittedName>
</protein>
<reference evidence="1 2" key="1">
    <citation type="submission" date="2014-03" db="EMBL/GenBank/DDBJ databases">
        <title>Genome sequence of Sphingobium yanoikuyae B1.</title>
        <authorList>
            <person name="Gan H.M."/>
            <person name="Gan H.Y."/>
            <person name="Savka M.A."/>
        </authorList>
    </citation>
    <scope>NUCLEOTIDE SEQUENCE [LARGE SCALE GENOMIC DNA]</scope>
    <source>
        <strain evidence="1 2">B1</strain>
    </source>
</reference>
<dbReference type="RefSeq" id="WP_037516064.1">
    <property type="nucleotide sequence ID" value="NZ_JGVR01000001.1"/>
</dbReference>
<proteinExistence type="predicted"/>
<accession>A0A084EU64</accession>
<dbReference type="PATRIC" id="fig|13690.10.peg.187"/>
<dbReference type="EMBL" id="JGVR01000001">
    <property type="protein sequence ID" value="KEZ21506.1"/>
    <property type="molecule type" value="Genomic_DNA"/>
</dbReference>